<feature type="domain" description="Thiolase N-terminal" evidence="6">
    <location>
        <begin position="4"/>
        <end position="265"/>
    </location>
</feature>
<evidence type="ECO:0000259" key="6">
    <source>
        <dbReference type="Pfam" id="PF00108"/>
    </source>
</evidence>
<evidence type="ECO:0000313" key="9">
    <source>
        <dbReference type="Proteomes" id="UP000199550"/>
    </source>
</evidence>
<evidence type="ECO:0000256" key="3">
    <source>
        <dbReference type="ARBA" id="ARBA00023315"/>
    </source>
</evidence>
<evidence type="ECO:0000256" key="5">
    <source>
        <dbReference type="RuleBase" id="RU003557"/>
    </source>
</evidence>
<evidence type="ECO:0000313" key="8">
    <source>
        <dbReference type="EMBL" id="SFK85621.1"/>
    </source>
</evidence>
<dbReference type="GO" id="GO:0003988">
    <property type="term" value="F:acetyl-CoA C-acyltransferase activity"/>
    <property type="evidence" value="ECO:0007669"/>
    <property type="project" value="UniProtKB-ARBA"/>
</dbReference>
<evidence type="ECO:0000256" key="1">
    <source>
        <dbReference type="ARBA" id="ARBA00010982"/>
    </source>
</evidence>
<evidence type="ECO:0000259" key="7">
    <source>
        <dbReference type="Pfam" id="PF02803"/>
    </source>
</evidence>
<dbReference type="InterPro" id="IPR020616">
    <property type="entry name" value="Thiolase_N"/>
</dbReference>
<dbReference type="InterPro" id="IPR020610">
    <property type="entry name" value="Thiolase_AS"/>
</dbReference>
<dbReference type="PANTHER" id="PTHR18919">
    <property type="entry name" value="ACETYL-COA C-ACYLTRANSFERASE"/>
    <property type="match status" value="1"/>
</dbReference>
<protein>
    <submittedName>
        <fullName evidence="8">Acetyl-CoA C-acetyltransferase</fullName>
    </submittedName>
</protein>
<name>A0A1I4D0J8_9RHOB</name>
<feature type="domain" description="Thiolase C-terminal" evidence="7">
    <location>
        <begin position="274"/>
        <end position="394"/>
    </location>
</feature>
<proteinExistence type="inferred from homology"/>
<keyword evidence="2 5" id="KW-0808">Transferase</keyword>
<dbReference type="OrthoDB" id="9764638at2"/>
<dbReference type="InterPro" id="IPR020615">
    <property type="entry name" value="Thiolase_acyl_enz_int_AS"/>
</dbReference>
<dbReference type="Pfam" id="PF02803">
    <property type="entry name" value="Thiolase_C"/>
    <property type="match status" value="1"/>
</dbReference>
<dbReference type="AlphaFoldDB" id="A0A1I4D0J8"/>
<dbReference type="STRING" id="195913.SAMN04488004_10359"/>
<dbReference type="PANTHER" id="PTHR18919:SF138">
    <property type="entry name" value="ACETYL-COA C-ACETYLTRANSFERASE"/>
    <property type="match status" value="1"/>
</dbReference>
<dbReference type="PIRSF" id="PIRSF000429">
    <property type="entry name" value="Ac-CoA_Ac_transf"/>
    <property type="match status" value="1"/>
</dbReference>
<evidence type="ECO:0000256" key="4">
    <source>
        <dbReference type="PIRSR" id="PIRSR000429-1"/>
    </source>
</evidence>
<dbReference type="Proteomes" id="UP000199550">
    <property type="component" value="Unassembled WGS sequence"/>
</dbReference>
<dbReference type="PROSITE" id="PS00099">
    <property type="entry name" value="THIOLASE_3"/>
    <property type="match status" value="1"/>
</dbReference>
<dbReference type="CDD" id="cd00751">
    <property type="entry name" value="thiolase"/>
    <property type="match status" value="1"/>
</dbReference>
<evidence type="ECO:0000256" key="2">
    <source>
        <dbReference type="ARBA" id="ARBA00022679"/>
    </source>
</evidence>
<sequence length="395" mass="39997">MTDIYITGAARTPLGAFQGAFSNVTAPQLGSVAIRAALARAGVDPASVEEVLMGNVLPAGLGQAPARQASLGAGIGVATPCTTVSKVCGSGMKAITQGMDAILAGNVATVVAGGMESMTNAPYLLPKARGGARIGHDVMLDHMMIDGLEDAYARTDSGARRSMGTFGEDCAAKYGFDRAAQDAFAIASVTRAKQAADAGLFDWEIAPVMAGRKGDVQVSRDEGPDRIDTGKIPGLRAAFAKDGTITAASASSINDGAAALVLMSGDAMRAAGATPLARIAGHASYAGEPGWFTTAPIFAKQKLAEKIGWDLKEVDLFEINEAFAVVPMAAMADCGISHDRVNVHGGACALGHPIGASGARIVVTLLGAMRARGAKRGIASICIGGGEALALALEA</sequence>
<dbReference type="Gene3D" id="3.40.47.10">
    <property type="match status" value="1"/>
</dbReference>
<keyword evidence="3 5" id="KW-0012">Acyltransferase</keyword>
<gene>
    <name evidence="8" type="ORF">SAMN04488004_10359</name>
</gene>
<feature type="active site" description="Proton acceptor" evidence="4">
    <location>
        <position position="382"/>
    </location>
</feature>
<dbReference type="SUPFAM" id="SSF53901">
    <property type="entry name" value="Thiolase-like"/>
    <property type="match status" value="2"/>
</dbReference>
<feature type="active site" description="Proton acceptor" evidence="4">
    <location>
        <position position="352"/>
    </location>
</feature>
<dbReference type="InterPro" id="IPR020617">
    <property type="entry name" value="Thiolase_C"/>
</dbReference>
<dbReference type="EMBL" id="FOTF01000003">
    <property type="protein sequence ID" value="SFK85621.1"/>
    <property type="molecule type" value="Genomic_DNA"/>
</dbReference>
<comment type="similarity">
    <text evidence="1 5">Belongs to the thiolase-like superfamily. Thiolase family.</text>
</comment>
<accession>A0A1I4D0J8</accession>
<dbReference type="PROSITE" id="PS00098">
    <property type="entry name" value="THIOLASE_1"/>
    <property type="match status" value="1"/>
</dbReference>
<dbReference type="Pfam" id="PF00108">
    <property type="entry name" value="Thiolase_N"/>
    <property type="match status" value="1"/>
</dbReference>
<keyword evidence="9" id="KW-1185">Reference proteome</keyword>
<dbReference type="RefSeq" id="WP_090185506.1">
    <property type="nucleotide sequence ID" value="NZ_FOTF01000003.1"/>
</dbReference>
<reference evidence="8 9" key="1">
    <citation type="submission" date="2016-10" db="EMBL/GenBank/DDBJ databases">
        <authorList>
            <person name="de Groot N.N."/>
        </authorList>
    </citation>
    <scope>NUCLEOTIDE SEQUENCE [LARGE SCALE GENOMIC DNA]</scope>
    <source>
        <strain evidence="8 9">DSM 16199</strain>
    </source>
</reference>
<organism evidence="8 9">
    <name type="scientific">Loktanella salsilacus</name>
    <dbReference type="NCBI Taxonomy" id="195913"/>
    <lineage>
        <taxon>Bacteria</taxon>
        <taxon>Pseudomonadati</taxon>
        <taxon>Pseudomonadota</taxon>
        <taxon>Alphaproteobacteria</taxon>
        <taxon>Rhodobacterales</taxon>
        <taxon>Roseobacteraceae</taxon>
        <taxon>Loktanella</taxon>
    </lineage>
</organism>
<dbReference type="NCBIfam" id="TIGR01930">
    <property type="entry name" value="AcCoA-C-Actrans"/>
    <property type="match status" value="1"/>
</dbReference>
<dbReference type="InterPro" id="IPR016039">
    <property type="entry name" value="Thiolase-like"/>
</dbReference>
<feature type="active site" description="Acyl-thioester intermediate" evidence="4">
    <location>
        <position position="88"/>
    </location>
</feature>
<dbReference type="InterPro" id="IPR002155">
    <property type="entry name" value="Thiolase"/>
</dbReference>